<dbReference type="AlphaFoldDB" id="A0A0D2PM14"/>
<evidence type="ECO:0000256" key="1">
    <source>
        <dbReference type="SAM" id="MobiDB-lite"/>
    </source>
</evidence>
<feature type="compositionally biased region" description="Low complexity" evidence="1">
    <location>
        <begin position="50"/>
        <end position="65"/>
    </location>
</feature>
<protein>
    <submittedName>
        <fullName evidence="2">Uncharacterized protein</fullName>
    </submittedName>
</protein>
<keyword evidence="3" id="KW-1185">Reference proteome</keyword>
<organism evidence="2 3">
    <name type="scientific">Hypholoma sublateritium (strain FD-334 SS-4)</name>
    <dbReference type="NCBI Taxonomy" id="945553"/>
    <lineage>
        <taxon>Eukaryota</taxon>
        <taxon>Fungi</taxon>
        <taxon>Dikarya</taxon>
        <taxon>Basidiomycota</taxon>
        <taxon>Agaricomycotina</taxon>
        <taxon>Agaricomycetes</taxon>
        <taxon>Agaricomycetidae</taxon>
        <taxon>Agaricales</taxon>
        <taxon>Agaricineae</taxon>
        <taxon>Strophariaceae</taxon>
        <taxon>Hypholoma</taxon>
    </lineage>
</organism>
<accession>A0A0D2PM14</accession>
<evidence type="ECO:0000313" key="3">
    <source>
        <dbReference type="Proteomes" id="UP000054270"/>
    </source>
</evidence>
<dbReference type="EMBL" id="KN817562">
    <property type="protein sequence ID" value="KJA20940.1"/>
    <property type="molecule type" value="Genomic_DNA"/>
</dbReference>
<reference evidence="3" key="1">
    <citation type="submission" date="2014-04" db="EMBL/GenBank/DDBJ databases">
        <title>Evolutionary Origins and Diversification of the Mycorrhizal Mutualists.</title>
        <authorList>
            <consortium name="DOE Joint Genome Institute"/>
            <consortium name="Mycorrhizal Genomics Consortium"/>
            <person name="Kohler A."/>
            <person name="Kuo A."/>
            <person name="Nagy L.G."/>
            <person name="Floudas D."/>
            <person name="Copeland A."/>
            <person name="Barry K.W."/>
            <person name="Cichocki N."/>
            <person name="Veneault-Fourrey C."/>
            <person name="LaButti K."/>
            <person name="Lindquist E.A."/>
            <person name="Lipzen A."/>
            <person name="Lundell T."/>
            <person name="Morin E."/>
            <person name="Murat C."/>
            <person name="Riley R."/>
            <person name="Ohm R."/>
            <person name="Sun H."/>
            <person name="Tunlid A."/>
            <person name="Henrissat B."/>
            <person name="Grigoriev I.V."/>
            <person name="Hibbett D.S."/>
            <person name="Martin F."/>
        </authorList>
    </citation>
    <scope>NUCLEOTIDE SEQUENCE [LARGE SCALE GENOMIC DNA]</scope>
    <source>
        <strain evidence="3">FD-334 SS-4</strain>
    </source>
</reference>
<feature type="region of interest" description="Disordered" evidence="1">
    <location>
        <begin position="50"/>
        <end position="80"/>
    </location>
</feature>
<sequence length="244" mass="26413">MGKTRRAACSLLWHSGRLRAHLLRVRAHARVIFGVFLQGRASRAVSIRPATPVPAASSPTPVAHTTPPPRASRRDLSPGPRVLFRCTAPSAIAVPAPLTVYHGTARARPVRAGHQDALASFSSSSTLEGASGLPGSAERVFLALCLVRTQADRTRTGTWTMFSGKNGVVRTARVNQRAGPFVDGRAHAHSLGTRVMSSHCTPGVLLFPGKSRHWNLATNRAEDSRAIMYIFREMYLRLVPIGFL</sequence>
<dbReference type="Proteomes" id="UP000054270">
    <property type="component" value="Unassembled WGS sequence"/>
</dbReference>
<evidence type="ECO:0000313" key="2">
    <source>
        <dbReference type="EMBL" id="KJA20940.1"/>
    </source>
</evidence>
<gene>
    <name evidence="2" type="ORF">HYPSUDRAFT_203334</name>
</gene>
<proteinExistence type="predicted"/>
<name>A0A0D2PM14_HYPSF</name>